<dbReference type="GO" id="GO:0016020">
    <property type="term" value="C:membrane"/>
    <property type="evidence" value="ECO:0007669"/>
    <property type="project" value="UniProtKB-SubCell"/>
</dbReference>
<keyword evidence="9" id="KW-1185">Reference proteome</keyword>
<feature type="transmembrane region" description="Helical" evidence="7">
    <location>
        <begin position="159"/>
        <end position="180"/>
    </location>
</feature>
<dbReference type="PANTHER" id="PTHR12316:SF26">
    <property type="entry name" value="NINJURIN-2"/>
    <property type="match status" value="1"/>
</dbReference>
<organism evidence="8 9">
    <name type="scientific">Takifugu flavidus</name>
    <name type="common">sansaifugu</name>
    <dbReference type="NCBI Taxonomy" id="433684"/>
    <lineage>
        <taxon>Eukaryota</taxon>
        <taxon>Metazoa</taxon>
        <taxon>Chordata</taxon>
        <taxon>Craniata</taxon>
        <taxon>Vertebrata</taxon>
        <taxon>Euteleostomi</taxon>
        <taxon>Actinopterygii</taxon>
        <taxon>Neopterygii</taxon>
        <taxon>Teleostei</taxon>
        <taxon>Neoteleostei</taxon>
        <taxon>Acanthomorphata</taxon>
        <taxon>Eupercaria</taxon>
        <taxon>Tetraodontiformes</taxon>
        <taxon>Tetradontoidea</taxon>
        <taxon>Tetraodontidae</taxon>
        <taxon>Takifugu</taxon>
    </lineage>
</organism>
<dbReference type="Proteomes" id="UP000324091">
    <property type="component" value="Chromosome 8"/>
</dbReference>
<evidence type="ECO:0000313" key="8">
    <source>
        <dbReference type="EMBL" id="TWW57271.1"/>
    </source>
</evidence>
<dbReference type="EMBL" id="RHFK02000021">
    <property type="protein sequence ID" value="TWW57271.1"/>
    <property type="molecule type" value="Genomic_DNA"/>
</dbReference>
<evidence type="ECO:0000256" key="2">
    <source>
        <dbReference type="ARBA" id="ARBA00008141"/>
    </source>
</evidence>
<comment type="caution">
    <text evidence="8">The sequence shown here is derived from an EMBL/GenBank/DDBJ whole genome shotgun (WGS) entry which is preliminary data.</text>
</comment>
<dbReference type="Pfam" id="PF04923">
    <property type="entry name" value="Ninjurin"/>
    <property type="match status" value="1"/>
</dbReference>
<keyword evidence="6 7" id="KW-0472">Membrane</keyword>
<feature type="transmembrane region" description="Helical" evidence="7">
    <location>
        <begin position="95"/>
        <end position="118"/>
    </location>
</feature>
<dbReference type="PANTHER" id="PTHR12316">
    <property type="entry name" value="NINJURIN-RELATED"/>
    <property type="match status" value="1"/>
</dbReference>
<reference evidence="8 9" key="1">
    <citation type="submission" date="2019-04" db="EMBL/GenBank/DDBJ databases">
        <title>Chromosome genome assembly for Takifugu flavidus.</title>
        <authorList>
            <person name="Xiao S."/>
        </authorList>
    </citation>
    <scope>NUCLEOTIDE SEQUENCE [LARGE SCALE GENOMIC DNA]</scope>
    <source>
        <strain evidence="8">HTHZ2018</strain>
        <tissue evidence="8">Muscle</tissue>
    </source>
</reference>
<sequence length="322" mass="35781">MENRINRAELKLADVEDLLDQDLVDQDLVDQDLRRSMESGCQALTGPSGKTHRPMNINHYATKKTAAQSMLDVALLMANSSQLKTALYVGPQYRFYTPLVVLLSLSITLQVIVGLLLISIGKCLPVVSVLVPEPRSQNQAVKYDLNDVRKHAKLNRMNNVATVFVFFTVLINIFITALGFEGQVVRAGIKAESPSFIHPSSIIHSSVIHHSFIHPSIIHHSFIHHPSFIHPSIHHPSFIHPSSIHPSSIIHSSVIHHSSIIHSSIHPSSIIIHPSSIHHPSFIHPSIHHPCIHQSIHPSSIIHSFIHPSIIHPSIHPSIIQV</sequence>
<keyword evidence="4" id="KW-0130">Cell adhesion</keyword>
<dbReference type="GO" id="GO:0007155">
    <property type="term" value="P:cell adhesion"/>
    <property type="evidence" value="ECO:0007669"/>
    <property type="project" value="UniProtKB-KW"/>
</dbReference>
<dbReference type="AlphaFoldDB" id="A0A5C6MT10"/>
<evidence type="ECO:0000256" key="4">
    <source>
        <dbReference type="ARBA" id="ARBA00022889"/>
    </source>
</evidence>
<keyword evidence="5 7" id="KW-1133">Transmembrane helix</keyword>
<name>A0A5C6MT10_9TELE</name>
<evidence type="ECO:0000256" key="3">
    <source>
        <dbReference type="ARBA" id="ARBA00022692"/>
    </source>
</evidence>
<evidence type="ECO:0000256" key="6">
    <source>
        <dbReference type="ARBA" id="ARBA00023136"/>
    </source>
</evidence>
<keyword evidence="3 7" id="KW-0812">Transmembrane</keyword>
<evidence type="ECO:0000256" key="7">
    <source>
        <dbReference type="SAM" id="Phobius"/>
    </source>
</evidence>
<accession>A0A5C6MT10</accession>
<proteinExistence type="inferred from homology"/>
<dbReference type="GO" id="GO:0042246">
    <property type="term" value="P:tissue regeneration"/>
    <property type="evidence" value="ECO:0007669"/>
    <property type="project" value="InterPro"/>
</dbReference>
<evidence type="ECO:0000313" key="9">
    <source>
        <dbReference type="Proteomes" id="UP000324091"/>
    </source>
</evidence>
<dbReference type="InterPro" id="IPR007007">
    <property type="entry name" value="Ninjurin"/>
</dbReference>
<comment type="subcellular location">
    <subcellularLocation>
        <location evidence="1">Membrane</location>
        <topology evidence="1">Multi-pass membrane protein</topology>
    </subcellularLocation>
</comment>
<gene>
    <name evidence="8" type="ORF">D4764_08G0012580</name>
</gene>
<protein>
    <submittedName>
        <fullName evidence="8">Ninjurin-1 Nerve injury-induced protein 1</fullName>
    </submittedName>
</protein>
<comment type="similarity">
    <text evidence="2">Belongs to the ninjurin family.</text>
</comment>
<evidence type="ECO:0000256" key="5">
    <source>
        <dbReference type="ARBA" id="ARBA00022989"/>
    </source>
</evidence>
<evidence type="ECO:0000256" key="1">
    <source>
        <dbReference type="ARBA" id="ARBA00004141"/>
    </source>
</evidence>